<dbReference type="AlphaFoldDB" id="A0AAD7DCB9"/>
<evidence type="ECO:0000313" key="2">
    <source>
        <dbReference type="EMBL" id="KAJ7687947.1"/>
    </source>
</evidence>
<keyword evidence="3" id="KW-1185">Reference proteome</keyword>
<dbReference type="Proteomes" id="UP001221757">
    <property type="component" value="Unassembled WGS sequence"/>
</dbReference>
<accession>A0AAD7DCB9</accession>
<feature type="region of interest" description="Disordered" evidence="1">
    <location>
        <begin position="249"/>
        <end position="278"/>
    </location>
</feature>
<evidence type="ECO:0000256" key="1">
    <source>
        <dbReference type="SAM" id="MobiDB-lite"/>
    </source>
</evidence>
<sequence length="278" mass="29614">MCHTRKHYHLCPIPPSQPTERGVEAQAQAPLLLSPPPLALPLPNPNANRAGSTSPIPASTNNHVQAPAVALPLPPSNTNADHVSPVPASTAAPVLPHGAAQAPPQPLLLPFAALKGQLSDTLCLSIAGEEAATSPKSTTSVPPVQAAAMVLPMVAASVPSHPKINLKTQRVSQSDTLCESGSPPTYDQDMLKQDLEDNSSEDALQHNLEDDSSEDDYAETSIVELRKLENQRDSDYHLCHGMLLPEEEDKLEVQEFEMEAADDQDKGQGQVQGPSGRR</sequence>
<protein>
    <submittedName>
        <fullName evidence="2">Uncharacterized protein</fullName>
    </submittedName>
</protein>
<feature type="compositionally biased region" description="Polar residues" evidence="1">
    <location>
        <begin position="169"/>
        <end position="185"/>
    </location>
</feature>
<name>A0AAD7DCB9_MYCRO</name>
<gene>
    <name evidence="2" type="ORF">B0H17DRAFT_1135956</name>
</gene>
<organism evidence="2 3">
    <name type="scientific">Mycena rosella</name>
    <name type="common">Pink bonnet</name>
    <name type="synonym">Agaricus rosellus</name>
    <dbReference type="NCBI Taxonomy" id="1033263"/>
    <lineage>
        <taxon>Eukaryota</taxon>
        <taxon>Fungi</taxon>
        <taxon>Dikarya</taxon>
        <taxon>Basidiomycota</taxon>
        <taxon>Agaricomycotina</taxon>
        <taxon>Agaricomycetes</taxon>
        <taxon>Agaricomycetidae</taxon>
        <taxon>Agaricales</taxon>
        <taxon>Marasmiineae</taxon>
        <taxon>Mycenaceae</taxon>
        <taxon>Mycena</taxon>
    </lineage>
</organism>
<evidence type="ECO:0000313" key="3">
    <source>
        <dbReference type="Proteomes" id="UP001221757"/>
    </source>
</evidence>
<reference evidence="2" key="1">
    <citation type="submission" date="2023-03" db="EMBL/GenBank/DDBJ databases">
        <title>Massive genome expansion in bonnet fungi (Mycena s.s.) driven by repeated elements and novel gene families across ecological guilds.</title>
        <authorList>
            <consortium name="Lawrence Berkeley National Laboratory"/>
            <person name="Harder C.B."/>
            <person name="Miyauchi S."/>
            <person name="Viragh M."/>
            <person name="Kuo A."/>
            <person name="Thoen E."/>
            <person name="Andreopoulos B."/>
            <person name="Lu D."/>
            <person name="Skrede I."/>
            <person name="Drula E."/>
            <person name="Henrissat B."/>
            <person name="Morin E."/>
            <person name="Kohler A."/>
            <person name="Barry K."/>
            <person name="LaButti K."/>
            <person name="Morin E."/>
            <person name="Salamov A."/>
            <person name="Lipzen A."/>
            <person name="Mereny Z."/>
            <person name="Hegedus B."/>
            <person name="Baldrian P."/>
            <person name="Stursova M."/>
            <person name="Weitz H."/>
            <person name="Taylor A."/>
            <person name="Grigoriev I.V."/>
            <person name="Nagy L.G."/>
            <person name="Martin F."/>
            <person name="Kauserud H."/>
        </authorList>
    </citation>
    <scope>NUCLEOTIDE SEQUENCE</scope>
    <source>
        <strain evidence="2">CBHHK067</strain>
    </source>
</reference>
<comment type="caution">
    <text evidence="2">The sequence shown here is derived from an EMBL/GenBank/DDBJ whole genome shotgun (WGS) entry which is preliminary data.</text>
</comment>
<feature type="compositionally biased region" description="Acidic residues" evidence="1">
    <location>
        <begin position="249"/>
        <end position="262"/>
    </location>
</feature>
<feature type="region of interest" description="Disordered" evidence="1">
    <location>
        <begin position="36"/>
        <end position="55"/>
    </location>
</feature>
<feature type="region of interest" description="Disordered" evidence="1">
    <location>
        <begin position="1"/>
        <end position="22"/>
    </location>
</feature>
<proteinExistence type="predicted"/>
<feature type="compositionally biased region" description="Low complexity" evidence="1">
    <location>
        <begin position="267"/>
        <end position="278"/>
    </location>
</feature>
<dbReference type="EMBL" id="JARKIE010000083">
    <property type="protein sequence ID" value="KAJ7687947.1"/>
    <property type="molecule type" value="Genomic_DNA"/>
</dbReference>
<feature type="region of interest" description="Disordered" evidence="1">
    <location>
        <begin position="169"/>
        <end position="190"/>
    </location>
</feature>